<keyword evidence="3" id="KW-1185">Reference proteome</keyword>
<sequence length="185" mass="20677">MLTISKCCGMRITNICPLTSNTRQSINLFFTNSSNSEISFIFSCNFSYETKNTDYNASLVINESARGPDPSVSGIYVAFKHVSAFNGAVNLYIALPGNVSIKSVRYDLKLNENDYIEMFHLEPSKILLYLDGKQSLDYIFSEIIALVFRANRLEFILNKETLPPPPPPPPPPPQMWTSCGSSYIG</sequence>
<dbReference type="KEGG" id="vg:40526729"/>
<dbReference type="EMBL" id="KP763670">
    <property type="protein sequence ID" value="AKN80997.1"/>
    <property type="molecule type" value="Genomic_DNA"/>
</dbReference>
<evidence type="ECO:0000313" key="3">
    <source>
        <dbReference type="Proteomes" id="UP000297030"/>
    </source>
</evidence>
<feature type="compositionally biased region" description="Polar residues" evidence="1">
    <location>
        <begin position="175"/>
        <end position="185"/>
    </location>
</feature>
<evidence type="ECO:0000256" key="1">
    <source>
        <dbReference type="SAM" id="MobiDB-lite"/>
    </source>
</evidence>
<accession>A0A126FC67</accession>
<feature type="compositionally biased region" description="Pro residues" evidence="1">
    <location>
        <begin position="162"/>
        <end position="174"/>
    </location>
</feature>
<name>A0A126FC67_9ABAC</name>
<proteinExistence type="predicted"/>
<reference evidence="2 3" key="1">
    <citation type="submission" date="2015-02" db="EMBL/GenBank/DDBJ databases">
        <title>Complete genome of a baculovirus isolated from a medical interest larvae: lLonomia obliqua (Lepidoptera: Saturniidae).</title>
        <authorList>
            <person name="Clara A.-S.W."/>
            <person name="Daniel A.-A.M.P."/>
            <person name="Miguel A.S."/>
            <person name="Jhon F.E.A."/>
            <person name="Fabricio M.S."/>
            <person name="Jose W.L.C."/>
            <person name="Bergmann R.M."/>
            <person name="Fernando M.L."/>
        </authorList>
    </citation>
    <scope>NUCLEOTIDE SEQUENCE [LARGE SCALE GENOMIC DNA]</scope>
    <source>
        <strain evidence="2">SP/2000</strain>
    </source>
</reference>
<dbReference type="Proteomes" id="UP000297030">
    <property type="component" value="Segment"/>
</dbReference>
<feature type="region of interest" description="Disordered" evidence="1">
    <location>
        <begin position="161"/>
        <end position="185"/>
    </location>
</feature>
<dbReference type="RefSeq" id="YP_009666459.1">
    <property type="nucleotide sequence ID" value="NC_043520.1"/>
</dbReference>
<evidence type="ECO:0000313" key="2">
    <source>
        <dbReference type="EMBL" id="AKN80997.1"/>
    </source>
</evidence>
<dbReference type="GeneID" id="40526729"/>
<protein>
    <submittedName>
        <fullName evidence="2">Uncharacterized protein</fullName>
    </submittedName>
</protein>
<organism evidence="2 3">
    <name type="scientific">Lonomia obliqua multiple nucleopolyhedrovirus</name>
    <dbReference type="NCBI Taxonomy" id="134394"/>
    <lineage>
        <taxon>Viruses</taxon>
        <taxon>Viruses incertae sedis</taxon>
        <taxon>Naldaviricetes</taxon>
        <taxon>Lefavirales</taxon>
        <taxon>Baculoviridae</taxon>
        <taxon>Alphabaculovirus</taxon>
        <taxon>Alphabaculovirus lonobliquae</taxon>
        <taxon>Lonomia obliqua nucleopolyhedrovirus</taxon>
    </lineage>
</organism>
<gene>
    <name evidence="2" type="primary">Orf-97</name>
</gene>